<evidence type="ECO:0000313" key="1">
    <source>
        <dbReference type="EMBL" id="KAK7337176.1"/>
    </source>
</evidence>
<reference evidence="1 2" key="1">
    <citation type="submission" date="2024-01" db="EMBL/GenBank/DDBJ databases">
        <title>The genomes of 5 underutilized Papilionoideae crops provide insights into root nodulation and disease resistanc.</title>
        <authorList>
            <person name="Jiang F."/>
        </authorList>
    </citation>
    <scope>NUCLEOTIDE SEQUENCE [LARGE SCALE GENOMIC DNA]</scope>
    <source>
        <strain evidence="1">LVBAO_FW01</strain>
        <tissue evidence="1">Leaves</tissue>
    </source>
</reference>
<comment type="caution">
    <text evidence="1">The sequence shown here is derived from an EMBL/GenBank/DDBJ whole genome shotgun (WGS) entry which is preliminary data.</text>
</comment>
<keyword evidence="2" id="KW-1185">Reference proteome</keyword>
<dbReference type="EMBL" id="JAYMYQ010000004">
    <property type="protein sequence ID" value="KAK7337176.1"/>
    <property type="molecule type" value="Genomic_DNA"/>
</dbReference>
<organism evidence="1 2">
    <name type="scientific">Canavalia gladiata</name>
    <name type="common">Sword bean</name>
    <name type="synonym">Dolichos gladiatus</name>
    <dbReference type="NCBI Taxonomy" id="3824"/>
    <lineage>
        <taxon>Eukaryota</taxon>
        <taxon>Viridiplantae</taxon>
        <taxon>Streptophyta</taxon>
        <taxon>Embryophyta</taxon>
        <taxon>Tracheophyta</taxon>
        <taxon>Spermatophyta</taxon>
        <taxon>Magnoliopsida</taxon>
        <taxon>eudicotyledons</taxon>
        <taxon>Gunneridae</taxon>
        <taxon>Pentapetalae</taxon>
        <taxon>rosids</taxon>
        <taxon>fabids</taxon>
        <taxon>Fabales</taxon>
        <taxon>Fabaceae</taxon>
        <taxon>Papilionoideae</taxon>
        <taxon>50 kb inversion clade</taxon>
        <taxon>NPAAA clade</taxon>
        <taxon>indigoferoid/millettioid clade</taxon>
        <taxon>Phaseoleae</taxon>
        <taxon>Canavalia</taxon>
    </lineage>
</organism>
<sequence>MGIFFLPLTSPSSHCSGDSWKFCGVYACNRSVQIALNEREQKFFPNAEYNHCSTLTFEYLTRFLLLVIKYRTFHLQNHSDFIPKAPRKGRWCRVQITFDDLLQRVQIIATGADVSSVDLDSIN</sequence>
<accession>A0AAN9QJM5</accession>
<proteinExistence type="predicted"/>
<protein>
    <submittedName>
        <fullName evidence="1">Uncharacterized protein</fullName>
    </submittedName>
</protein>
<dbReference type="Proteomes" id="UP001367508">
    <property type="component" value="Unassembled WGS sequence"/>
</dbReference>
<dbReference type="AlphaFoldDB" id="A0AAN9QJM5"/>
<name>A0AAN9QJM5_CANGL</name>
<gene>
    <name evidence="1" type="ORF">VNO77_17738</name>
</gene>
<evidence type="ECO:0000313" key="2">
    <source>
        <dbReference type="Proteomes" id="UP001367508"/>
    </source>
</evidence>